<organism evidence="2 3">
    <name type="scientific">Haloglomus irregulare</name>
    <dbReference type="NCBI Taxonomy" id="2234134"/>
    <lineage>
        <taxon>Archaea</taxon>
        <taxon>Methanobacteriati</taxon>
        <taxon>Methanobacteriota</taxon>
        <taxon>Stenosarchaea group</taxon>
        <taxon>Halobacteria</taxon>
        <taxon>Halobacteriales</taxon>
        <taxon>Natronomonadaceae</taxon>
        <taxon>Haloglomus</taxon>
    </lineage>
</organism>
<keyword evidence="3" id="KW-1185">Reference proteome</keyword>
<dbReference type="InterPro" id="IPR013833">
    <property type="entry name" value="Cyt_c_oxidase_su3_a-hlx"/>
</dbReference>
<dbReference type="EMBL" id="QMDX01000008">
    <property type="protein sequence ID" value="TSD13347.1"/>
    <property type="molecule type" value="Genomic_DNA"/>
</dbReference>
<dbReference type="Gene3D" id="1.20.120.80">
    <property type="entry name" value="Cytochrome c oxidase, subunit III, four-helix bundle"/>
    <property type="match status" value="1"/>
</dbReference>
<keyword evidence="1" id="KW-1133">Transmembrane helix</keyword>
<feature type="transmembrane region" description="Helical" evidence="1">
    <location>
        <begin position="173"/>
        <end position="193"/>
    </location>
</feature>
<evidence type="ECO:0000313" key="2">
    <source>
        <dbReference type="EMBL" id="TSD13347.1"/>
    </source>
</evidence>
<protein>
    <submittedName>
        <fullName evidence="2">DUF420 domain-containing protein</fullName>
    </submittedName>
</protein>
<accession>A0A554N7G9</accession>
<evidence type="ECO:0000256" key="1">
    <source>
        <dbReference type="SAM" id="Phobius"/>
    </source>
</evidence>
<name>A0A554N7G9_9EURY</name>
<evidence type="ECO:0000313" key="3">
    <source>
        <dbReference type="Proteomes" id="UP000319894"/>
    </source>
</evidence>
<reference evidence="2 3" key="1">
    <citation type="submission" date="2018-06" db="EMBL/GenBank/DDBJ databases">
        <title>Natronomonas sp. F16-60 a new haloarchaeon isolated from a solar saltern of Isla Cristina, Huelva, Spain.</title>
        <authorList>
            <person name="Duran-Viseras A."/>
            <person name="Sanchez-Porro C."/>
            <person name="Ventosa A."/>
        </authorList>
    </citation>
    <scope>NUCLEOTIDE SEQUENCE [LARGE SCALE GENOMIC DNA]</scope>
    <source>
        <strain evidence="2 3">F16-60</strain>
    </source>
</reference>
<dbReference type="PANTHER" id="PTHR37692">
    <property type="entry name" value="HYPOTHETICAL MEMBRANE SPANNING PROTEIN"/>
    <property type="match status" value="1"/>
</dbReference>
<dbReference type="AlphaFoldDB" id="A0A554N7G9"/>
<keyword evidence="1" id="KW-0472">Membrane</keyword>
<comment type="caution">
    <text evidence="2">The sequence shown here is derived from an EMBL/GenBank/DDBJ whole genome shotgun (WGS) entry which is preliminary data.</text>
</comment>
<dbReference type="InterPro" id="IPR007352">
    <property type="entry name" value="DUF420"/>
</dbReference>
<dbReference type="OrthoDB" id="202206at2157"/>
<dbReference type="GO" id="GO:0004129">
    <property type="term" value="F:cytochrome-c oxidase activity"/>
    <property type="evidence" value="ECO:0007669"/>
    <property type="project" value="InterPro"/>
</dbReference>
<dbReference type="PANTHER" id="PTHR37692:SF1">
    <property type="entry name" value="DUF420 DOMAIN-CONTAINING PROTEIN"/>
    <property type="match status" value="1"/>
</dbReference>
<feature type="transmembrane region" description="Helical" evidence="1">
    <location>
        <begin position="87"/>
        <end position="106"/>
    </location>
</feature>
<proteinExistence type="predicted"/>
<gene>
    <name evidence="2" type="ORF">DP107_12700</name>
</gene>
<keyword evidence="1" id="KW-0812">Transmembrane</keyword>
<sequence>MTTSKPGGAPLDLRERVPEATALLTVVSLALVFAAALGVFPSGLLPRAPEAVLDAIPPVNAVVSLVAIGTIVAGWRAIRRGNVRRHARLMTTSFGLFALFLVLYLYRVALLGPTPFPGPAAVERFVYLPVLGIHVLLAIVCVPLLYYVLLVAATRPTADIYGSLHPRVGRAAASLWLVSFSLGVVVYALLYVVY</sequence>
<dbReference type="GO" id="GO:0022904">
    <property type="term" value="P:respiratory electron transport chain"/>
    <property type="evidence" value="ECO:0007669"/>
    <property type="project" value="InterPro"/>
</dbReference>
<dbReference type="Pfam" id="PF04238">
    <property type="entry name" value="DUF420"/>
    <property type="match status" value="1"/>
</dbReference>
<feature type="transmembrane region" description="Helical" evidence="1">
    <location>
        <begin position="126"/>
        <end position="152"/>
    </location>
</feature>
<dbReference type="GO" id="GO:0016020">
    <property type="term" value="C:membrane"/>
    <property type="evidence" value="ECO:0007669"/>
    <property type="project" value="InterPro"/>
</dbReference>
<dbReference type="InParanoid" id="A0A554N7G9"/>
<feature type="transmembrane region" description="Helical" evidence="1">
    <location>
        <begin position="21"/>
        <end position="43"/>
    </location>
</feature>
<feature type="transmembrane region" description="Helical" evidence="1">
    <location>
        <begin position="55"/>
        <end position="75"/>
    </location>
</feature>
<dbReference type="Proteomes" id="UP000319894">
    <property type="component" value="Unassembled WGS sequence"/>
</dbReference>
<dbReference type="RefSeq" id="WP_144262534.1">
    <property type="nucleotide sequence ID" value="NZ_QMDX01000008.1"/>
</dbReference>